<keyword evidence="3" id="KW-1185">Reference proteome</keyword>
<feature type="compositionally biased region" description="Basic and acidic residues" evidence="1">
    <location>
        <begin position="13"/>
        <end position="22"/>
    </location>
</feature>
<evidence type="ECO:0000313" key="2">
    <source>
        <dbReference type="EMBL" id="VEN39006.1"/>
    </source>
</evidence>
<feature type="compositionally biased region" description="Basic residues" evidence="1">
    <location>
        <begin position="1"/>
        <end position="12"/>
    </location>
</feature>
<proteinExistence type="predicted"/>
<name>A0A653BUP5_CALMS</name>
<reference evidence="2 3" key="1">
    <citation type="submission" date="2019-01" db="EMBL/GenBank/DDBJ databases">
        <authorList>
            <person name="Sayadi A."/>
        </authorList>
    </citation>
    <scope>NUCLEOTIDE SEQUENCE [LARGE SCALE GENOMIC DNA]</scope>
</reference>
<accession>A0A653BUP5</accession>
<protein>
    <submittedName>
        <fullName evidence="2">Uncharacterized protein</fullName>
    </submittedName>
</protein>
<organism evidence="2 3">
    <name type="scientific">Callosobruchus maculatus</name>
    <name type="common">Southern cowpea weevil</name>
    <name type="synonym">Pulse bruchid</name>
    <dbReference type="NCBI Taxonomy" id="64391"/>
    <lineage>
        <taxon>Eukaryota</taxon>
        <taxon>Metazoa</taxon>
        <taxon>Ecdysozoa</taxon>
        <taxon>Arthropoda</taxon>
        <taxon>Hexapoda</taxon>
        <taxon>Insecta</taxon>
        <taxon>Pterygota</taxon>
        <taxon>Neoptera</taxon>
        <taxon>Endopterygota</taxon>
        <taxon>Coleoptera</taxon>
        <taxon>Polyphaga</taxon>
        <taxon>Cucujiformia</taxon>
        <taxon>Chrysomeloidea</taxon>
        <taxon>Chrysomelidae</taxon>
        <taxon>Bruchinae</taxon>
        <taxon>Bruchini</taxon>
        <taxon>Callosobruchus</taxon>
    </lineage>
</organism>
<evidence type="ECO:0000313" key="3">
    <source>
        <dbReference type="Proteomes" id="UP000410492"/>
    </source>
</evidence>
<dbReference type="AlphaFoldDB" id="A0A653BUP5"/>
<feature type="region of interest" description="Disordered" evidence="1">
    <location>
        <begin position="1"/>
        <end position="26"/>
    </location>
</feature>
<dbReference type="EMBL" id="CAACVG010005208">
    <property type="protein sequence ID" value="VEN39006.1"/>
    <property type="molecule type" value="Genomic_DNA"/>
</dbReference>
<evidence type="ECO:0000256" key="1">
    <source>
        <dbReference type="SAM" id="MobiDB-lite"/>
    </source>
</evidence>
<dbReference type="Proteomes" id="UP000410492">
    <property type="component" value="Unassembled WGS sequence"/>
</dbReference>
<sequence length="39" mass="5042">MPSHDHRRSRQRKVLEKSDRERRTSRKRKFVEERLCYFH</sequence>
<gene>
    <name evidence="2" type="ORF">CALMAC_LOCUS3702</name>
</gene>